<dbReference type="EMBL" id="CP002064">
    <property type="protein sequence ID" value="ADJ16938.1"/>
    <property type="molecule type" value="Genomic_DNA"/>
</dbReference>
<dbReference type="RefSeq" id="WP_008415487.1">
    <property type="nucleotide sequence ID" value="NC_014299.1"/>
</dbReference>
<geneLocation type="plasmid" evidence="1 3">
    <name>2</name>
</geneLocation>
<sequence length="41" mass="4711">MTEESIGQMLGWVEEREIEVLTLREAISIYADESETATSRH</sequence>
<keyword evidence="1" id="KW-0614">Plasmid</keyword>
<dbReference type="AlphaFoldDB" id="D8JC31"/>
<dbReference type="PATRIC" id="fig|795797.18.peg.3505"/>
<dbReference type="GeneID" id="78824086"/>
<dbReference type="Proteomes" id="UP000000390">
    <property type="component" value="Plasmid 2"/>
</dbReference>
<evidence type="ECO:0000313" key="3">
    <source>
        <dbReference type="Proteomes" id="UP000000390"/>
    </source>
</evidence>
<organism evidence="1 3">
    <name type="scientific">Halalkalicoccus jeotgali (strain DSM 18796 / CECT 7217 / JCM 14584 / KCTC 4019 / B3)</name>
    <dbReference type="NCBI Taxonomy" id="795797"/>
    <lineage>
        <taxon>Archaea</taxon>
        <taxon>Methanobacteriati</taxon>
        <taxon>Methanobacteriota</taxon>
        <taxon>Stenosarchaea group</taxon>
        <taxon>Halobacteria</taxon>
        <taxon>Halobacteriales</taxon>
        <taxon>Halococcaceae</taxon>
        <taxon>Halalkalicoccus</taxon>
    </lineage>
</organism>
<reference evidence="1 3" key="1">
    <citation type="journal article" date="2010" name="J. Bacteriol.">
        <title>Complete genome sequence of Halalkalicoccus jeotgali B3(T), an extremely halophilic archaeon.</title>
        <authorList>
            <person name="Roh S.W."/>
            <person name="Nam Y.D."/>
            <person name="Nam S.H."/>
            <person name="Choi S.H."/>
            <person name="Park H.S."/>
            <person name="Bae J.W."/>
        </authorList>
    </citation>
    <scope>NUCLEOTIDE SEQUENCE [LARGE SCALE GENOMIC DNA]</scope>
    <source>
        <strain evidence="1">B3</strain>
        <strain evidence="3">DSM 18796 / CECT 7217 / JCM 14584 / KCTC 4019 / B3</strain>
        <plasmid evidence="3">2</plasmid>
    </source>
</reference>
<evidence type="ECO:0000313" key="1">
    <source>
        <dbReference type="EMBL" id="ADJ16938.1"/>
    </source>
</evidence>
<dbReference type="HOGENOM" id="CLU_3263676_0_0_2"/>
<keyword evidence="4" id="KW-1185">Reference proteome</keyword>
<dbReference type="KEGG" id="hje:HacjB3_17978"/>
<proteinExistence type="predicted"/>
<accession>D8JC31</accession>
<evidence type="ECO:0000313" key="4">
    <source>
        <dbReference type="Proteomes" id="UP000011645"/>
    </source>
</evidence>
<dbReference type="Proteomes" id="UP000011645">
    <property type="component" value="Unassembled WGS sequence"/>
</dbReference>
<evidence type="ECO:0000313" key="2">
    <source>
        <dbReference type="EMBL" id="ELY38625.1"/>
    </source>
</evidence>
<dbReference type="eggNOG" id="arCOG09161">
    <property type="taxonomic scope" value="Archaea"/>
</dbReference>
<dbReference type="EMBL" id="AOHV01000020">
    <property type="protein sequence ID" value="ELY38625.1"/>
    <property type="molecule type" value="Genomic_DNA"/>
</dbReference>
<reference evidence="2 4" key="2">
    <citation type="journal article" date="2014" name="PLoS Genet.">
        <title>Phylogenetically driven sequencing of extremely halophilic archaea reveals strategies for static and dynamic osmo-response.</title>
        <authorList>
            <person name="Becker E.A."/>
            <person name="Seitzer P.M."/>
            <person name="Tritt A."/>
            <person name="Larsen D."/>
            <person name="Krusor M."/>
            <person name="Yao A.I."/>
            <person name="Wu D."/>
            <person name="Madern D."/>
            <person name="Eisen J.A."/>
            <person name="Darling A.E."/>
            <person name="Facciotti M.T."/>
        </authorList>
    </citation>
    <scope>NUCLEOTIDE SEQUENCE [LARGE SCALE GENOMIC DNA]</scope>
    <source>
        <strain evidence="2">B3</strain>
        <strain evidence="4">DSM 18796 / CECT 7217 / JCM 14584 / KCTC 4019 / B3</strain>
    </source>
</reference>
<name>D8JC31_HALJB</name>
<gene>
    <name evidence="1" type="ordered locus">HacjB3_17978</name>
    <name evidence="2" type="ORF">C497_06784</name>
</gene>
<protein>
    <submittedName>
        <fullName evidence="1">Uncharacterized protein</fullName>
    </submittedName>
</protein>